<keyword evidence="3" id="KW-0813">Transport</keyword>
<sequence length="1072" mass="121309">MSIRELLSLSLRAPEPQRLAAELELQQLQKAPLTASFVDSMLNMFLVVPNVDRTPRNPVEVDSDDSDLRLLAVLWLKHYIKQQWRAHKKTNMLNDAERDHIRGVLLFAALHEPHQTVALHLSFIVAIIARADFSSQWSFEELFSVMMQPLRRPHGAVDMVAERRSVDVCYRVIKELAARRLMQHRKQFAMMSVEMLPLLLQYWTVTATQLNNYLQTEEGAIRETIVEKLEKLCAVTGAQQLHVLVRTTKLISTMLLHAFRDLSTVQNGELIRSALIEFYKQLESIVKFRHAFEAQIEKFSRIKHTSKMEEATQTLDKYMHHIAAIVVEVQHAYPVEFRQYLSPYLTLFWNVLNVFSSTSLTVLAAPKRLQIDALNFFANVLSCRLYKNESLMRSDGTTRIIAKVITAAGEVALTDTMVIEAQTSLQNFFTQTENRFKSMINLLIMHYMMLTPGDLDKWLSEPETYFALMESLTAKESVRSCAENLYLTVVQNFPGQTIPALTQIVSSIAAYLIELGRGQISTAGDDGRVLEIDAVLVAIGLGCYDLHDCFEFEPWFLANLVPILINQDAAVGSFRGLPILRYRIVWLVSCYLAQLSTSVRPPLYDALLNLPVFQQTDTGVALSLRIIQTLESMVSDWGFEYDPFAQFLPRSLEYLFATFPQAVELESQMKIFDCLEAIIQACGAHILKFSQKVIGPLPTIWASESDASNLVRSKILRLMTKLVSCLKGLHYDVSLEAGDTDALLAMSTQLIHFSTDVSNPDHVCLVESGLELWNETVDASTVYTKEFHVLFSQTMYLMDRDYEHVVLLLRLLKNYVRLGKIQFWHDHQTIVCKLLLGVIGNVKAEASLQIAQVAEDIVATISIDQLSSIVPVVKSMVRSCIQSQHVKANHEPESVLAAYLSVLARLMVTSIDFTLNVVLMNDHIVLAVLVNVMLRLFYTVGESQLTLLRRKLWAAALCLISMMAEQQMLEKIGQVLEICAEVINDEPEERAEQEAVVDSSEKIDQSEVFGVEQAGFTNHQQNLSEQDASVLALDLRSFVCERMNILASKLGRSAFDQILETVDISVLRKFQA</sequence>
<organism evidence="6 7">
    <name type="scientific">Plasmopara halstedii</name>
    <name type="common">Downy mildew of sunflower</name>
    <dbReference type="NCBI Taxonomy" id="4781"/>
    <lineage>
        <taxon>Eukaryota</taxon>
        <taxon>Sar</taxon>
        <taxon>Stramenopiles</taxon>
        <taxon>Oomycota</taxon>
        <taxon>Peronosporomycetes</taxon>
        <taxon>Peronosporales</taxon>
        <taxon>Peronosporaceae</taxon>
        <taxon>Plasmopara</taxon>
    </lineage>
</organism>
<dbReference type="Pfam" id="PF03810">
    <property type="entry name" value="IBN_N"/>
    <property type="match status" value="1"/>
</dbReference>
<dbReference type="InterPro" id="IPR001494">
    <property type="entry name" value="Importin-beta_N"/>
</dbReference>
<dbReference type="Pfam" id="PF25758">
    <property type="entry name" value="TPR_IPO11"/>
    <property type="match status" value="1"/>
</dbReference>
<keyword evidence="4" id="KW-0539">Nucleus</keyword>
<evidence type="ECO:0000259" key="5">
    <source>
        <dbReference type="PROSITE" id="PS50166"/>
    </source>
</evidence>
<evidence type="ECO:0000256" key="3">
    <source>
        <dbReference type="ARBA" id="ARBA00022448"/>
    </source>
</evidence>
<proteinExistence type="inferred from homology"/>
<keyword evidence="6" id="KW-0675">Receptor</keyword>
<reference evidence="7" key="1">
    <citation type="submission" date="2014-09" db="EMBL/GenBank/DDBJ databases">
        <authorList>
            <person name="Sharma Rahul"/>
            <person name="Thines Marco"/>
        </authorList>
    </citation>
    <scope>NUCLEOTIDE SEQUENCE [LARGE SCALE GENOMIC DNA]</scope>
</reference>
<dbReference type="RefSeq" id="XP_024572242.1">
    <property type="nucleotide sequence ID" value="XM_024729014.1"/>
</dbReference>
<dbReference type="GeneID" id="36395256"/>
<dbReference type="GO" id="GO:0031267">
    <property type="term" value="F:small GTPase binding"/>
    <property type="evidence" value="ECO:0007669"/>
    <property type="project" value="InterPro"/>
</dbReference>
<protein>
    <submittedName>
        <fullName evidence="6">Nuclear transport receptor KAP120 (Importin beta superfamily)</fullName>
    </submittedName>
</protein>
<dbReference type="GO" id="GO:0005635">
    <property type="term" value="C:nuclear envelope"/>
    <property type="evidence" value="ECO:0007669"/>
    <property type="project" value="TreeGrafter"/>
</dbReference>
<accession>A0A0P1A6V4</accession>
<keyword evidence="7" id="KW-1185">Reference proteome</keyword>
<dbReference type="OMA" id="SFHYVFH"/>
<feature type="domain" description="Importin N-terminal" evidence="5">
    <location>
        <begin position="38"/>
        <end position="111"/>
    </location>
</feature>
<dbReference type="STRING" id="4781.A0A0P1A6V4"/>
<comment type="subcellular location">
    <subcellularLocation>
        <location evidence="1">Nucleus</location>
    </subcellularLocation>
</comment>
<dbReference type="Proteomes" id="UP000054928">
    <property type="component" value="Unassembled WGS sequence"/>
</dbReference>
<dbReference type="InterPro" id="IPR011989">
    <property type="entry name" value="ARM-like"/>
</dbReference>
<evidence type="ECO:0000313" key="6">
    <source>
        <dbReference type="EMBL" id="CEG35873.1"/>
    </source>
</evidence>
<dbReference type="AlphaFoldDB" id="A0A0P1A6V4"/>
<name>A0A0P1A6V4_PLAHL</name>
<evidence type="ECO:0000256" key="1">
    <source>
        <dbReference type="ARBA" id="ARBA00004123"/>
    </source>
</evidence>
<dbReference type="SUPFAM" id="SSF48371">
    <property type="entry name" value="ARM repeat"/>
    <property type="match status" value="1"/>
</dbReference>
<dbReference type="Gene3D" id="1.25.10.10">
    <property type="entry name" value="Leucine-rich Repeat Variant"/>
    <property type="match status" value="1"/>
</dbReference>
<evidence type="ECO:0000256" key="4">
    <source>
        <dbReference type="ARBA" id="ARBA00023242"/>
    </source>
</evidence>
<evidence type="ECO:0000313" key="7">
    <source>
        <dbReference type="Proteomes" id="UP000054928"/>
    </source>
</evidence>
<dbReference type="PANTHER" id="PTHR10997:SF70">
    <property type="entry name" value="IMPORTIN N-TERMINAL DOMAIN-CONTAINING PROTEIN"/>
    <property type="match status" value="1"/>
</dbReference>
<comment type="similarity">
    <text evidence="2">Belongs to the importin beta family.</text>
</comment>
<dbReference type="InterPro" id="IPR058669">
    <property type="entry name" value="TPR_IPO7/11-like"/>
</dbReference>
<evidence type="ECO:0000256" key="2">
    <source>
        <dbReference type="ARBA" id="ARBA00007991"/>
    </source>
</evidence>
<dbReference type="PROSITE" id="PS50166">
    <property type="entry name" value="IMPORTIN_B_NT"/>
    <property type="match status" value="1"/>
</dbReference>
<dbReference type="OrthoDB" id="361693at2759"/>
<dbReference type="GO" id="GO:0005829">
    <property type="term" value="C:cytosol"/>
    <property type="evidence" value="ECO:0007669"/>
    <property type="project" value="TreeGrafter"/>
</dbReference>
<dbReference type="InterPro" id="IPR016024">
    <property type="entry name" value="ARM-type_fold"/>
</dbReference>
<dbReference type="EMBL" id="CCYD01000109">
    <property type="protein sequence ID" value="CEG35873.1"/>
    <property type="molecule type" value="Genomic_DNA"/>
</dbReference>
<dbReference type="PANTHER" id="PTHR10997">
    <property type="entry name" value="IMPORTIN-7, 8, 11"/>
    <property type="match status" value="1"/>
</dbReference>
<dbReference type="GO" id="GO:0006606">
    <property type="term" value="P:protein import into nucleus"/>
    <property type="evidence" value="ECO:0007669"/>
    <property type="project" value="TreeGrafter"/>
</dbReference>